<organism evidence="4 5">
    <name type="scientific">Lujinxingia litoralis</name>
    <dbReference type="NCBI Taxonomy" id="2211119"/>
    <lineage>
        <taxon>Bacteria</taxon>
        <taxon>Deltaproteobacteria</taxon>
        <taxon>Bradymonadales</taxon>
        <taxon>Lujinxingiaceae</taxon>
        <taxon>Lujinxingia</taxon>
    </lineage>
</organism>
<dbReference type="InterPro" id="IPR006179">
    <property type="entry name" value="5_nucleotidase/apyrase"/>
</dbReference>
<gene>
    <name evidence="4" type="ORF">DL240_01625</name>
</gene>
<feature type="signal peptide" evidence="2">
    <location>
        <begin position="1"/>
        <end position="26"/>
    </location>
</feature>
<dbReference type="AlphaFoldDB" id="A0A328C901"/>
<reference evidence="4 5" key="1">
    <citation type="submission" date="2018-05" db="EMBL/GenBank/DDBJ databases">
        <title>Lujinxingia marina gen. nov. sp. nov., a new facultative anaerobic member of the class Deltaproteobacteria, and proposal of Lujinxingaceae fam. nov.</title>
        <authorList>
            <person name="Li C.-M."/>
        </authorList>
    </citation>
    <scope>NUCLEOTIDE SEQUENCE [LARGE SCALE GENOMIC DNA]</scope>
    <source>
        <strain evidence="4 5">B210</strain>
    </source>
</reference>
<protein>
    <recommendedName>
        <fullName evidence="3">Cytochrome c-552/4 domain-containing protein</fullName>
    </recommendedName>
</protein>
<dbReference type="GO" id="GO:0009166">
    <property type="term" value="P:nucleotide catabolic process"/>
    <property type="evidence" value="ECO:0007669"/>
    <property type="project" value="InterPro"/>
</dbReference>
<evidence type="ECO:0000256" key="1">
    <source>
        <dbReference type="SAM" id="MobiDB-lite"/>
    </source>
</evidence>
<evidence type="ECO:0000313" key="4">
    <source>
        <dbReference type="EMBL" id="RAL24935.1"/>
    </source>
</evidence>
<dbReference type="PANTHER" id="PTHR11575">
    <property type="entry name" value="5'-NUCLEOTIDASE-RELATED"/>
    <property type="match status" value="1"/>
</dbReference>
<dbReference type="InterPro" id="IPR029052">
    <property type="entry name" value="Metallo-depent_PP-like"/>
</dbReference>
<dbReference type="SUPFAM" id="SSF56300">
    <property type="entry name" value="Metallo-dependent phosphatases"/>
    <property type="match status" value="1"/>
</dbReference>
<keyword evidence="2" id="KW-0732">Signal</keyword>
<sequence length="579" mass="62735">MMAMMNLQWRGGSLGLTLLVMTLALGACERDTSPAAETDTQAASPVPEEETITEKEAPAELLKPQDLGPEAPAIYFTAGLDGYTEPCGCTADILLGGIDRITAFVDEAKKLHPQALMIDAGDWLFEHETIEAHMEPQERAKAAVLAAAHRKMGTRFSVPGPRDLALGVDVYREMMEAAGMTPLSANLTLKGQALQASDVADLGDWTVAFVGLTQPALVDEIAGVEASDDAAALRRVLEGLDPEVDARVLVYQGSAERAEELAAQAGVDFVIRGHNPEERVDAVALDADTYLLEAYDQGRYVGRLKLYGAGDEGAFVDARAASSEARAALRTQMEHVEGNLRLLDVRTGGEETPLRTRLSERVQGLKDELSRLEREGFDVPEQGRAFIFEAVDMQPGYRLDDAIKKAREDYNANLAELNAKVEREVPPVEEGQAFYIGTAQCATCHVEAHAFWEGTAHAGAVATLEERDKAFDQSCIGCHVVGWEQPGGSVLGKITYEAELAGQTYTKDLNNVGCESCHGPGSNHRMQPLDASGTPQHILRKPTAEACATCHVDEHSPRFDFDVYVRQITGEGHAYSDER</sequence>
<dbReference type="Proteomes" id="UP000249169">
    <property type="component" value="Unassembled WGS sequence"/>
</dbReference>
<dbReference type="GO" id="GO:0008768">
    <property type="term" value="F:UDP-sugar diphosphatase activity"/>
    <property type="evidence" value="ECO:0007669"/>
    <property type="project" value="TreeGrafter"/>
</dbReference>
<comment type="caution">
    <text evidence="4">The sequence shown here is derived from an EMBL/GenBank/DDBJ whole genome shotgun (WGS) entry which is preliminary data.</text>
</comment>
<feature type="chain" id="PRO_5016291093" description="Cytochrome c-552/4 domain-containing protein" evidence="2">
    <location>
        <begin position="27"/>
        <end position="579"/>
    </location>
</feature>
<feature type="region of interest" description="Disordered" evidence="1">
    <location>
        <begin position="31"/>
        <end position="57"/>
    </location>
</feature>
<dbReference type="Gene3D" id="1.10.1130.10">
    <property type="entry name" value="Flavocytochrome C3, Chain A"/>
    <property type="match status" value="1"/>
</dbReference>
<accession>A0A328C901</accession>
<dbReference type="Pfam" id="PF13435">
    <property type="entry name" value="Cytochrome_C554"/>
    <property type="match status" value="1"/>
</dbReference>
<evidence type="ECO:0000259" key="3">
    <source>
        <dbReference type="Pfam" id="PF13435"/>
    </source>
</evidence>
<proteinExistence type="predicted"/>
<dbReference type="EMBL" id="QHKO01000001">
    <property type="protein sequence ID" value="RAL24935.1"/>
    <property type="molecule type" value="Genomic_DNA"/>
</dbReference>
<feature type="domain" description="Cytochrome c-552/4" evidence="3">
    <location>
        <begin position="440"/>
        <end position="519"/>
    </location>
</feature>
<name>A0A328C901_9DELT</name>
<evidence type="ECO:0000313" key="5">
    <source>
        <dbReference type="Proteomes" id="UP000249169"/>
    </source>
</evidence>
<dbReference type="PANTHER" id="PTHR11575:SF24">
    <property type="entry name" value="5'-NUCLEOTIDASE"/>
    <property type="match status" value="1"/>
</dbReference>
<dbReference type="SUPFAM" id="SSF48695">
    <property type="entry name" value="Multiheme cytochromes"/>
    <property type="match status" value="1"/>
</dbReference>
<evidence type="ECO:0000256" key="2">
    <source>
        <dbReference type="SAM" id="SignalP"/>
    </source>
</evidence>
<keyword evidence="5" id="KW-1185">Reference proteome</keyword>
<dbReference type="GO" id="GO:0030288">
    <property type="term" value="C:outer membrane-bounded periplasmic space"/>
    <property type="evidence" value="ECO:0007669"/>
    <property type="project" value="TreeGrafter"/>
</dbReference>
<dbReference type="Gene3D" id="3.60.21.10">
    <property type="match status" value="1"/>
</dbReference>
<dbReference type="InterPro" id="IPR023155">
    <property type="entry name" value="Cyt_c-552/4"/>
</dbReference>
<dbReference type="GO" id="GO:0008253">
    <property type="term" value="F:5'-nucleotidase activity"/>
    <property type="evidence" value="ECO:0007669"/>
    <property type="project" value="TreeGrafter"/>
</dbReference>
<dbReference type="InterPro" id="IPR036280">
    <property type="entry name" value="Multihaem_cyt_sf"/>
</dbReference>